<dbReference type="Proteomes" id="UP000192359">
    <property type="component" value="Unassembled WGS sequence"/>
</dbReference>
<evidence type="ECO:0000313" key="2">
    <source>
        <dbReference type="EMBL" id="ORC17370.1"/>
    </source>
</evidence>
<proteinExistence type="predicted"/>
<name>A0A1Y1RPA6_9MICC</name>
<feature type="chain" id="PRO_5013367707" description="Tat pathway signal sequence domain protein" evidence="1">
    <location>
        <begin position="32"/>
        <end position="193"/>
    </location>
</feature>
<dbReference type="OrthoDB" id="5122585at2"/>
<evidence type="ECO:0000313" key="3">
    <source>
        <dbReference type="Proteomes" id="UP000192359"/>
    </source>
</evidence>
<keyword evidence="1" id="KW-0732">Signal</keyword>
<dbReference type="AlphaFoldDB" id="A0A1Y1RPA6"/>
<gene>
    <name evidence="2" type="ORF">A7979_02915</name>
</gene>
<sequence length="193" mass="20978">MNTPINRRRLVQGAAWAAPVVLAATSVPAYAASPTRGLDGWLLNSTRCTNDAYGRRVTTYEFNATGSYPARGLWVSGATEKSVIGTTKIIQYIGYTAATLTFQVVQASQWTTLAYDASAPKRDGYIAYSTTYTGTWSYDKATGLYFAANQPYFRATITGTCISGLRVTTRREIVIDGGTYTTERSGTLVSRQS</sequence>
<dbReference type="PROSITE" id="PS51318">
    <property type="entry name" value="TAT"/>
    <property type="match status" value="1"/>
</dbReference>
<accession>A0A1Y1RPA6</accession>
<protein>
    <recommendedName>
        <fullName evidence="4">Tat pathway signal sequence domain protein</fullName>
    </recommendedName>
</protein>
<dbReference type="EMBL" id="LXWF01000033">
    <property type="protein sequence ID" value="ORC17370.1"/>
    <property type="molecule type" value="Genomic_DNA"/>
</dbReference>
<reference evidence="2 3" key="1">
    <citation type="submission" date="2016-05" db="EMBL/GenBank/DDBJ databases">
        <title>Draft genome sequence of a porcine commensal Rothia nasimurium.</title>
        <authorList>
            <person name="Gaiser R.A."/>
            <person name="Van Baarlen P."/>
            <person name="Wells J.M."/>
        </authorList>
    </citation>
    <scope>NUCLEOTIDE SEQUENCE [LARGE SCALE GENOMIC DNA]</scope>
    <source>
        <strain evidence="2 3">PT-32</strain>
    </source>
</reference>
<evidence type="ECO:0008006" key="4">
    <source>
        <dbReference type="Google" id="ProtNLM"/>
    </source>
</evidence>
<dbReference type="RefSeq" id="WP_083091856.1">
    <property type="nucleotide sequence ID" value="NZ_LXWF01000033.1"/>
</dbReference>
<organism evidence="2 3">
    <name type="scientific">Rothia nasimurium</name>
    <dbReference type="NCBI Taxonomy" id="85336"/>
    <lineage>
        <taxon>Bacteria</taxon>
        <taxon>Bacillati</taxon>
        <taxon>Actinomycetota</taxon>
        <taxon>Actinomycetes</taxon>
        <taxon>Micrococcales</taxon>
        <taxon>Micrococcaceae</taxon>
        <taxon>Rothia</taxon>
    </lineage>
</organism>
<evidence type="ECO:0000256" key="1">
    <source>
        <dbReference type="SAM" id="SignalP"/>
    </source>
</evidence>
<feature type="signal peptide" evidence="1">
    <location>
        <begin position="1"/>
        <end position="31"/>
    </location>
</feature>
<comment type="caution">
    <text evidence="2">The sequence shown here is derived from an EMBL/GenBank/DDBJ whole genome shotgun (WGS) entry which is preliminary data.</text>
</comment>
<keyword evidence="3" id="KW-1185">Reference proteome</keyword>
<dbReference type="InterPro" id="IPR006311">
    <property type="entry name" value="TAT_signal"/>
</dbReference>